<dbReference type="VEuPathDB" id="FungiDB:PSTT_05505"/>
<dbReference type="EMBL" id="PKSL01000041">
    <property type="protein sequence ID" value="POW11117.1"/>
    <property type="molecule type" value="Genomic_DNA"/>
</dbReference>
<comment type="caution">
    <text evidence="1">The sequence shown here is derived from an EMBL/GenBank/DDBJ whole genome shotgun (WGS) entry which is preliminary data.</text>
</comment>
<sequence length="312" mass="35084">SLLIPTASLSINRISRVLLTPTTVLKLLPIQMARFERAPAIFEYTHPEGTDDGDDNPQISYKLIANSTVPTEDLINDRVCSLLAPITGPLPFKLSINIIGQNDQTEIVDEIREELMSHILGSIHEVLTEQATSVSLNSFIDPSDGKNAVNLFFDPIKRPLSDSMTRQAVARMTSLNLHISIDHGHDTKITKSILPGLLDSMDSLVIHVLVSYLSQEIPLLFNSEYREWVNDQIPYRKITAHHVVAIAGRSQSDELRERADKMPIVHDLSLDIVHREQTKADRMAGLLLKVLLHHDYEQLIESTNRSMARFFS</sequence>
<evidence type="ECO:0000313" key="2">
    <source>
        <dbReference type="Proteomes" id="UP000239156"/>
    </source>
</evidence>
<dbReference type="Proteomes" id="UP000239156">
    <property type="component" value="Unassembled WGS sequence"/>
</dbReference>
<gene>
    <name evidence="1" type="ORF">PSTT_05505</name>
</gene>
<organism evidence="1 2">
    <name type="scientific">Puccinia striiformis</name>
    <dbReference type="NCBI Taxonomy" id="27350"/>
    <lineage>
        <taxon>Eukaryota</taxon>
        <taxon>Fungi</taxon>
        <taxon>Dikarya</taxon>
        <taxon>Basidiomycota</taxon>
        <taxon>Pucciniomycotina</taxon>
        <taxon>Pucciniomycetes</taxon>
        <taxon>Pucciniales</taxon>
        <taxon>Pucciniaceae</taxon>
        <taxon>Puccinia</taxon>
    </lineage>
</organism>
<proteinExistence type="predicted"/>
<keyword evidence="2" id="KW-1185">Reference proteome</keyword>
<accession>A0A2S4VNI1</accession>
<reference evidence="1" key="1">
    <citation type="submission" date="2017-12" db="EMBL/GenBank/DDBJ databases">
        <title>Gene loss provides genomic basis for host adaptation in cereal stripe rust fungi.</title>
        <authorList>
            <person name="Xia C."/>
        </authorList>
    </citation>
    <scope>NUCLEOTIDE SEQUENCE [LARGE SCALE GENOMIC DNA]</scope>
    <source>
        <strain evidence="1">93-210</strain>
    </source>
</reference>
<dbReference type="VEuPathDB" id="FungiDB:PSHT_13123"/>
<name>A0A2S4VNI1_9BASI</name>
<dbReference type="AlphaFoldDB" id="A0A2S4VNI1"/>
<evidence type="ECO:0000313" key="1">
    <source>
        <dbReference type="EMBL" id="POW11117.1"/>
    </source>
</evidence>
<protein>
    <submittedName>
        <fullName evidence="1">Uncharacterized protein</fullName>
    </submittedName>
</protein>
<feature type="non-terminal residue" evidence="1">
    <location>
        <position position="1"/>
    </location>
</feature>